<evidence type="ECO:0000313" key="1">
    <source>
        <dbReference type="EMBL" id="TWD77468.1"/>
    </source>
</evidence>
<dbReference type="AlphaFoldDB" id="A0A561BF74"/>
<accession>A0A561BF74</accession>
<comment type="caution">
    <text evidence="1">The sequence shown here is derived from an EMBL/GenBank/DDBJ whole genome shotgun (WGS) entry which is preliminary data.</text>
</comment>
<dbReference type="EMBL" id="VIVL01000009">
    <property type="protein sequence ID" value="TWD77468.1"/>
    <property type="molecule type" value="Genomic_DNA"/>
</dbReference>
<dbReference type="Proteomes" id="UP000319722">
    <property type="component" value="Unassembled WGS sequence"/>
</dbReference>
<protein>
    <submittedName>
        <fullName evidence="1">Uncharacterized protein</fullName>
    </submittedName>
</protein>
<sequence length="44" mass="4772">MRLNRSMSIAQVVSWCAIAICCLYAPEALALSEPRDNVCAASDK</sequence>
<proteinExistence type="predicted"/>
<reference evidence="1 2" key="1">
    <citation type="submission" date="2019-06" db="EMBL/GenBank/DDBJ databases">
        <title>Sorghum-associated microbial communities from plants grown in Nebraska, USA.</title>
        <authorList>
            <person name="Schachtman D."/>
        </authorList>
    </citation>
    <scope>NUCLEOTIDE SEQUENCE [LARGE SCALE GENOMIC DNA]</scope>
    <source>
        <strain evidence="1 2">T529</strain>
    </source>
</reference>
<evidence type="ECO:0000313" key="2">
    <source>
        <dbReference type="Proteomes" id="UP000319722"/>
    </source>
</evidence>
<name>A0A561BF74_9BURK</name>
<organism evidence="1 2">
    <name type="scientific">Variovorax beijingensis</name>
    <dbReference type="NCBI Taxonomy" id="2496117"/>
    <lineage>
        <taxon>Bacteria</taxon>
        <taxon>Pseudomonadati</taxon>
        <taxon>Pseudomonadota</taxon>
        <taxon>Betaproteobacteria</taxon>
        <taxon>Burkholderiales</taxon>
        <taxon>Comamonadaceae</taxon>
        <taxon>Variovorax</taxon>
    </lineage>
</organism>
<gene>
    <name evidence="1" type="ORF">FB547_1092</name>
</gene>